<feature type="chain" id="PRO_5042246647" description="Phosphatidic acid phosphatase type 2/haloperoxidase domain-containing protein" evidence="2">
    <location>
        <begin position="24"/>
        <end position="300"/>
    </location>
</feature>
<dbReference type="SUPFAM" id="SSF48317">
    <property type="entry name" value="Acid phosphatase/Vanadium-dependent haloperoxidase"/>
    <property type="match status" value="1"/>
</dbReference>
<comment type="caution">
    <text evidence="4">The sequence shown here is derived from an EMBL/GenBank/DDBJ whole genome shotgun (WGS) entry which is preliminary data.</text>
</comment>
<evidence type="ECO:0000313" key="4">
    <source>
        <dbReference type="EMBL" id="CAJ1932746.1"/>
    </source>
</evidence>
<keyword evidence="1" id="KW-1133">Transmembrane helix</keyword>
<keyword evidence="1" id="KW-0472">Membrane</keyword>
<keyword evidence="2" id="KW-0732">Signal</keyword>
<gene>
    <name evidence="4" type="ORF">CYCCA115_LOCUS2991</name>
</gene>
<dbReference type="SMART" id="SM00014">
    <property type="entry name" value="acidPPc"/>
    <property type="match status" value="1"/>
</dbReference>
<feature type="transmembrane region" description="Helical" evidence="1">
    <location>
        <begin position="232"/>
        <end position="250"/>
    </location>
</feature>
<reference evidence="4" key="1">
    <citation type="submission" date="2023-08" db="EMBL/GenBank/DDBJ databases">
        <authorList>
            <person name="Audoor S."/>
            <person name="Bilcke G."/>
        </authorList>
    </citation>
    <scope>NUCLEOTIDE SEQUENCE</scope>
</reference>
<proteinExistence type="predicted"/>
<keyword evidence="5" id="KW-1185">Reference proteome</keyword>
<dbReference type="Proteomes" id="UP001295423">
    <property type="component" value="Unassembled WGS sequence"/>
</dbReference>
<keyword evidence="1" id="KW-0812">Transmembrane</keyword>
<protein>
    <recommendedName>
        <fullName evidence="3">Phosphatidic acid phosphatase type 2/haloperoxidase domain-containing protein</fullName>
    </recommendedName>
</protein>
<dbReference type="Pfam" id="PF01569">
    <property type="entry name" value="PAP2"/>
    <property type="match status" value="1"/>
</dbReference>
<accession>A0AAD2FEI1</accession>
<evidence type="ECO:0000313" key="5">
    <source>
        <dbReference type="Proteomes" id="UP001295423"/>
    </source>
</evidence>
<dbReference type="InterPro" id="IPR000326">
    <property type="entry name" value="PAP2/HPO"/>
</dbReference>
<name>A0AAD2FEI1_9STRA</name>
<feature type="transmembrane region" description="Helical" evidence="1">
    <location>
        <begin position="271"/>
        <end position="290"/>
    </location>
</feature>
<feature type="signal peptide" evidence="2">
    <location>
        <begin position="1"/>
        <end position="23"/>
    </location>
</feature>
<evidence type="ECO:0000256" key="1">
    <source>
        <dbReference type="SAM" id="Phobius"/>
    </source>
</evidence>
<dbReference type="Gene3D" id="1.20.144.10">
    <property type="entry name" value="Phosphatidic acid phosphatase type 2/haloperoxidase"/>
    <property type="match status" value="1"/>
</dbReference>
<feature type="transmembrane region" description="Helical" evidence="1">
    <location>
        <begin position="143"/>
        <end position="161"/>
    </location>
</feature>
<dbReference type="EMBL" id="CAKOGP040000224">
    <property type="protein sequence ID" value="CAJ1932746.1"/>
    <property type="molecule type" value="Genomic_DNA"/>
</dbReference>
<dbReference type="AlphaFoldDB" id="A0AAD2FEI1"/>
<dbReference type="InterPro" id="IPR036938">
    <property type="entry name" value="PAP2/HPO_sf"/>
</dbReference>
<feature type="transmembrane region" description="Helical" evidence="1">
    <location>
        <begin position="210"/>
        <end position="226"/>
    </location>
</feature>
<organism evidence="4 5">
    <name type="scientific">Cylindrotheca closterium</name>
    <dbReference type="NCBI Taxonomy" id="2856"/>
    <lineage>
        <taxon>Eukaryota</taxon>
        <taxon>Sar</taxon>
        <taxon>Stramenopiles</taxon>
        <taxon>Ochrophyta</taxon>
        <taxon>Bacillariophyta</taxon>
        <taxon>Bacillariophyceae</taxon>
        <taxon>Bacillariophycidae</taxon>
        <taxon>Bacillariales</taxon>
        <taxon>Bacillariaceae</taxon>
        <taxon>Cylindrotheca</taxon>
    </lineage>
</organism>
<sequence length="300" mass="33370">MRSNNIMQYFARAIFCCILCWKASDIGVLGFKQFQRSSMVTTTTTSSSNNNNINANSIGGFHGQNSRNHLQKKDTTVVFQQHHDYRGGAAAADDDDDDNAMPLASTENHHGILFHCAIILNASSKWLLASANLYGVIRYRDPGAFLCTGCIVACFVAEHVLKPLWNQARPLGAKLADPGMPSSHSLGSFFVAIGWAHLLRDLEGNMEDPLLLFLGISSLVASLRIICGYHTVAQVVVGALLGLFLGHGWIDWIWNRLNVKTFLYTHATVRWIIWSAYISGSLLFICKIMSKWIDRQMLLH</sequence>
<dbReference type="PANTHER" id="PTHR14969">
    <property type="entry name" value="SPHINGOSINE-1-PHOSPHATE PHOSPHOHYDROLASE"/>
    <property type="match status" value="1"/>
</dbReference>
<dbReference type="GO" id="GO:0042392">
    <property type="term" value="F:sphingosine-1-phosphate phosphatase activity"/>
    <property type="evidence" value="ECO:0007669"/>
    <property type="project" value="TreeGrafter"/>
</dbReference>
<feature type="domain" description="Phosphatidic acid phosphatase type 2/haloperoxidase" evidence="3">
    <location>
        <begin position="148"/>
        <end position="250"/>
    </location>
</feature>
<evidence type="ECO:0000259" key="3">
    <source>
        <dbReference type="SMART" id="SM00014"/>
    </source>
</evidence>
<dbReference type="PANTHER" id="PTHR14969:SF13">
    <property type="entry name" value="AT30094P"/>
    <property type="match status" value="1"/>
</dbReference>
<evidence type="ECO:0000256" key="2">
    <source>
        <dbReference type="SAM" id="SignalP"/>
    </source>
</evidence>